<comment type="subcellular location">
    <subcellularLocation>
        <location evidence="1">Nucleus</location>
    </subcellularLocation>
</comment>
<dbReference type="GO" id="GO:0008353">
    <property type="term" value="F:RNA polymerase II CTD heptapeptide repeat kinase activity"/>
    <property type="evidence" value="ECO:0007669"/>
    <property type="project" value="UniProtKB-EC"/>
</dbReference>
<evidence type="ECO:0000256" key="17">
    <source>
        <dbReference type="SAM" id="MobiDB-lite"/>
    </source>
</evidence>
<feature type="compositionally biased region" description="Basic and acidic residues" evidence="17">
    <location>
        <begin position="572"/>
        <end position="585"/>
    </location>
</feature>
<dbReference type="Proteomes" id="UP000664203">
    <property type="component" value="Unassembled WGS sequence"/>
</dbReference>
<keyword evidence="9 16" id="KW-0067">ATP-binding</keyword>
<feature type="compositionally biased region" description="Basic and acidic residues" evidence="17">
    <location>
        <begin position="434"/>
        <end position="448"/>
    </location>
</feature>
<feature type="compositionally biased region" description="Basic and acidic residues" evidence="17">
    <location>
        <begin position="525"/>
        <end position="565"/>
    </location>
</feature>
<evidence type="ECO:0000256" key="14">
    <source>
        <dbReference type="ARBA" id="ARBA00049280"/>
    </source>
</evidence>
<feature type="region of interest" description="Disordered" evidence="17">
    <location>
        <begin position="1"/>
        <end position="36"/>
    </location>
</feature>
<evidence type="ECO:0000256" key="2">
    <source>
        <dbReference type="ARBA" id="ARBA00006485"/>
    </source>
</evidence>
<feature type="region of interest" description="Disordered" evidence="17">
    <location>
        <begin position="381"/>
        <end position="585"/>
    </location>
</feature>
<evidence type="ECO:0000256" key="4">
    <source>
        <dbReference type="ARBA" id="ARBA00012425"/>
    </source>
</evidence>
<comment type="catalytic activity">
    <reaction evidence="14">
        <text>[DNA-directed RNA polymerase] + ATP = phospho-[DNA-directed RNA polymerase] + ADP + H(+)</text>
        <dbReference type="Rhea" id="RHEA:10216"/>
        <dbReference type="Rhea" id="RHEA-COMP:11321"/>
        <dbReference type="Rhea" id="RHEA-COMP:11322"/>
        <dbReference type="ChEBI" id="CHEBI:15378"/>
        <dbReference type="ChEBI" id="CHEBI:30616"/>
        <dbReference type="ChEBI" id="CHEBI:43176"/>
        <dbReference type="ChEBI" id="CHEBI:68546"/>
        <dbReference type="ChEBI" id="CHEBI:456216"/>
        <dbReference type="EC" id="2.7.11.23"/>
    </reaction>
</comment>
<dbReference type="EC" id="2.7.11.22" evidence="4"/>
<dbReference type="OrthoDB" id="28397at2759"/>
<keyword evidence="5 19" id="KW-0723">Serine/threonine-protein kinase</keyword>
<feature type="binding site" evidence="16">
    <location>
        <position position="78"/>
    </location>
    <ligand>
        <name>ATP</name>
        <dbReference type="ChEBI" id="CHEBI:30616"/>
    </ligand>
</feature>
<comment type="catalytic activity">
    <reaction evidence="13">
        <text>L-seryl-[protein] + ATP = O-phospho-L-seryl-[protein] + ADP + H(+)</text>
        <dbReference type="Rhea" id="RHEA:17989"/>
        <dbReference type="Rhea" id="RHEA-COMP:9863"/>
        <dbReference type="Rhea" id="RHEA-COMP:11604"/>
        <dbReference type="ChEBI" id="CHEBI:15378"/>
        <dbReference type="ChEBI" id="CHEBI:29999"/>
        <dbReference type="ChEBI" id="CHEBI:30616"/>
        <dbReference type="ChEBI" id="CHEBI:83421"/>
        <dbReference type="ChEBI" id="CHEBI:456216"/>
        <dbReference type="EC" id="2.7.11.22"/>
    </reaction>
</comment>
<dbReference type="PROSITE" id="PS00107">
    <property type="entry name" value="PROTEIN_KINASE_ATP"/>
    <property type="match status" value="1"/>
</dbReference>
<dbReference type="Pfam" id="PF00069">
    <property type="entry name" value="Pkinase"/>
    <property type="match status" value="1"/>
</dbReference>
<keyword evidence="20" id="KW-1185">Reference proteome</keyword>
<dbReference type="PANTHER" id="PTHR24056">
    <property type="entry name" value="CELL DIVISION PROTEIN KINASE"/>
    <property type="match status" value="1"/>
</dbReference>
<evidence type="ECO:0000256" key="15">
    <source>
        <dbReference type="ARBA" id="ARBA00073250"/>
    </source>
</evidence>
<evidence type="ECO:0000313" key="19">
    <source>
        <dbReference type="EMBL" id="CAF9909176.1"/>
    </source>
</evidence>
<comment type="catalytic activity">
    <reaction evidence="12">
        <text>L-threonyl-[protein] + ATP = O-phospho-L-threonyl-[protein] + ADP + H(+)</text>
        <dbReference type="Rhea" id="RHEA:46608"/>
        <dbReference type="Rhea" id="RHEA-COMP:11060"/>
        <dbReference type="Rhea" id="RHEA-COMP:11605"/>
        <dbReference type="ChEBI" id="CHEBI:15378"/>
        <dbReference type="ChEBI" id="CHEBI:30013"/>
        <dbReference type="ChEBI" id="CHEBI:30616"/>
        <dbReference type="ChEBI" id="CHEBI:61977"/>
        <dbReference type="ChEBI" id="CHEBI:456216"/>
        <dbReference type="EC" id="2.7.11.22"/>
    </reaction>
</comment>
<dbReference type="CDD" id="cd07866">
    <property type="entry name" value="STKc_BUR1"/>
    <property type="match status" value="1"/>
</dbReference>
<dbReference type="EC" id="2.7.11.23" evidence="3"/>
<dbReference type="SUPFAM" id="SSF56112">
    <property type="entry name" value="Protein kinase-like (PK-like)"/>
    <property type="match status" value="1"/>
</dbReference>
<gene>
    <name evidence="19" type="primary">BUR1</name>
    <name evidence="19" type="ORF">ALECFALPRED_005305</name>
</gene>
<dbReference type="InterPro" id="IPR011009">
    <property type="entry name" value="Kinase-like_dom_sf"/>
</dbReference>
<keyword evidence="6" id="KW-0808">Transferase</keyword>
<dbReference type="AlphaFoldDB" id="A0A8H3EL46"/>
<comment type="similarity">
    <text evidence="2">Belongs to the protein kinase superfamily. CMGC Ser/Thr protein kinase family. CDC2/CDKX subfamily.</text>
</comment>
<evidence type="ECO:0000256" key="9">
    <source>
        <dbReference type="ARBA" id="ARBA00022840"/>
    </source>
</evidence>
<feature type="compositionally biased region" description="Polar residues" evidence="17">
    <location>
        <begin position="1"/>
        <end position="17"/>
    </location>
</feature>
<feature type="compositionally biased region" description="Basic and acidic residues" evidence="17">
    <location>
        <begin position="494"/>
        <end position="505"/>
    </location>
</feature>
<dbReference type="SMART" id="SM00220">
    <property type="entry name" value="S_TKc"/>
    <property type="match status" value="1"/>
</dbReference>
<evidence type="ECO:0000256" key="5">
    <source>
        <dbReference type="ARBA" id="ARBA00022527"/>
    </source>
</evidence>
<dbReference type="FunFam" id="1.10.510.10:FF:000562">
    <property type="entry name" value="Serine/threonine-protein kinase bur1"/>
    <property type="match status" value="1"/>
</dbReference>
<evidence type="ECO:0000256" key="13">
    <source>
        <dbReference type="ARBA" id="ARBA00048367"/>
    </source>
</evidence>
<evidence type="ECO:0000256" key="16">
    <source>
        <dbReference type="PROSITE-ProRule" id="PRU10141"/>
    </source>
</evidence>
<feature type="domain" description="Protein kinase" evidence="18">
    <location>
        <begin position="49"/>
        <end position="350"/>
    </location>
</feature>
<keyword evidence="10" id="KW-0539">Nucleus</keyword>
<dbReference type="EMBL" id="CAJPDR010000033">
    <property type="protein sequence ID" value="CAF9909176.1"/>
    <property type="molecule type" value="Genomic_DNA"/>
</dbReference>
<evidence type="ECO:0000256" key="1">
    <source>
        <dbReference type="ARBA" id="ARBA00004123"/>
    </source>
</evidence>
<reference evidence="19" key="1">
    <citation type="submission" date="2021-03" db="EMBL/GenBank/DDBJ databases">
        <authorList>
            <person name="Tagirdzhanova G."/>
        </authorList>
    </citation>
    <scope>NUCLEOTIDE SEQUENCE</scope>
</reference>
<evidence type="ECO:0000259" key="18">
    <source>
        <dbReference type="PROSITE" id="PS50011"/>
    </source>
</evidence>
<keyword evidence="7 16" id="KW-0547">Nucleotide-binding</keyword>
<dbReference type="PANTHER" id="PTHR24056:SF233">
    <property type="entry name" value="CYCLIN-DEPENDENT KINASE 9"/>
    <property type="match status" value="1"/>
</dbReference>
<name>A0A8H3EL46_9LECA</name>
<evidence type="ECO:0000256" key="8">
    <source>
        <dbReference type="ARBA" id="ARBA00022777"/>
    </source>
</evidence>
<dbReference type="InterPro" id="IPR008271">
    <property type="entry name" value="Ser/Thr_kinase_AS"/>
</dbReference>
<comment type="caution">
    <text evidence="19">The sequence shown here is derived from an EMBL/GenBank/DDBJ whole genome shotgun (WGS) entry which is preliminary data.</text>
</comment>
<dbReference type="Gene3D" id="3.30.200.20">
    <property type="entry name" value="Phosphorylase Kinase, domain 1"/>
    <property type="match status" value="1"/>
</dbReference>
<dbReference type="InterPro" id="IPR000719">
    <property type="entry name" value="Prot_kinase_dom"/>
</dbReference>
<protein>
    <recommendedName>
        <fullName evidence="11">Serine/threonine-protein kinase BUR1</fullName>
        <ecNumber evidence="4">2.7.11.22</ecNumber>
        <ecNumber evidence="3">2.7.11.23</ecNumber>
    </recommendedName>
    <alternativeName>
        <fullName evidence="15">Serine/threonine-protein kinase bur1</fullName>
    </alternativeName>
</protein>
<evidence type="ECO:0000256" key="6">
    <source>
        <dbReference type="ARBA" id="ARBA00022679"/>
    </source>
</evidence>
<proteinExistence type="inferred from homology"/>
<dbReference type="PROSITE" id="PS50011">
    <property type="entry name" value="PROTEIN_KINASE_DOM"/>
    <property type="match status" value="1"/>
</dbReference>
<dbReference type="InterPro" id="IPR050108">
    <property type="entry name" value="CDK"/>
</dbReference>
<sequence>MASTPSRFGGQTLNGNPAASKRTAGQASLEVGPDGKKPRFHGCSKISNYIMMSKLGEGTFGEVHKAESRVTGQIVAMKKILMHNEKDGFPITAIREIKLLKMLSHPNILKLEEMAIERTKGEGRKKAIMYMVTPYMDHDLSGLLENPSVHFTEPQIKCYMIQLLEGVAYLHASKILHRDMKAANLLINNHGILQIADFGLARPYDDPPPQGGKGGGEATRDYTTLVVTRWYRPPELLLTLRKYTSAIDMWGVGCVFGEMFKGRPILQGSTDLNQIHLIFDLMGSPNEENMPGWSTLLGCEGVKSFPQRKSTLSQTFREQGPSFVSLLGELLKLDWRKRVNAIDALEHPYFKSSPLPAKPGEIPQFQESHELDRKKFREQKANLPPAPAGGTVGMGPDGDFINGASNSNHHGQYRPRGGLGGYLNDQQPYPPRHNGYEFRQHGPQREFRGPPPPPGPPPSQSRRPAWPPEANGLPPRPPPPINPVWGGQVHRGSVPRDEIRGRPPPREGGVAGGPRVDTYIPSYANRDDGHRDRDDGRRGREDGQRRDERGDRGRQGERREQEHRDPGRRRSRSPERDRNRELYRR</sequence>
<feature type="compositionally biased region" description="Low complexity" evidence="17">
    <location>
        <begin position="460"/>
        <end position="473"/>
    </location>
</feature>
<dbReference type="InterPro" id="IPR017441">
    <property type="entry name" value="Protein_kinase_ATP_BS"/>
</dbReference>
<dbReference type="FunFam" id="3.30.200.20:FF:000514">
    <property type="entry name" value="Serine/threonine-protein kinase BUR1"/>
    <property type="match status" value="1"/>
</dbReference>
<dbReference type="Gene3D" id="1.10.510.10">
    <property type="entry name" value="Transferase(Phosphotransferase) domain 1"/>
    <property type="match status" value="1"/>
</dbReference>
<dbReference type="PROSITE" id="PS00108">
    <property type="entry name" value="PROTEIN_KINASE_ST"/>
    <property type="match status" value="1"/>
</dbReference>
<evidence type="ECO:0000256" key="12">
    <source>
        <dbReference type="ARBA" id="ARBA00047811"/>
    </source>
</evidence>
<dbReference type="GO" id="GO:0004693">
    <property type="term" value="F:cyclin-dependent protein serine/threonine kinase activity"/>
    <property type="evidence" value="ECO:0007669"/>
    <property type="project" value="UniProtKB-EC"/>
</dbReference>
<feature type="compositionally biased region" description="Pro residues" evidence="17">
    <location>
        <begin position="449"/>
        <end position="459"/>
    </location>
</feature>
<dbReference type="GO" id="GO:0005634">
    <property type="term" value="C:nucleus"/>
    <property type="evidence" value="ECO:0007669"/>
    <property type="project" value="UniProtKB-SubCell"/>
</dbReference>
<evidence type="ECO:0000256" key="10">
    <source>
        <dbReference type="ARBA" id="ARBA00023242"/>
    </source>
</evidence>
<accession>A0A8H3EL46</accession>
<evidence type="ECO:0000313" key="20">
    <source>
        <dbReference type="Proteomes" id="UP000664203"/>
    </source>
</evidence>
<organism evidence="19 20">
    <name type="scientific">Alectoria fallacina</name>
    <dbReference type="NCBI Taxonomy" id="1903189"/>
    <lineage>
        <taxon>Eukaryota</taxon>
        <taxon>Fungi</taxon>
        <taxon>Dikarya</taxon>
        <taxon>Ascomycota</taxon>
        <taxon>Pezizomycotina</taxon>
        <taxon>Lecanoromycetes</taxon>
        <taxon>OSLEUM clade</taxon>
        <taxon>Lecanoromycetidae</taxon>
        <taxon>Lecanorales</taxon>
        <taxon>Lecanorineae</taxon>
        <taxon>Parmeliaceae</taxon>
        <taxon>Alectoria</taxon>
    </lineage>
</organism>
<evidence type="ECO:0000256" key="11">
    <source>
        <dbReference type="ARBA" id="ARBA00041018"/>
    </source>
</evidence>
<dbReference type="GO" id="GO:0005524">
    <property type="term" value="F:ATP binding"/>
    <property type="evidence" value="ECO:0007669"/>
    <property type="project" value="UniProtKB-UniRule"/>
</dbReference>
<evidence type="ECO:0000256" key="3">
    <source>
        <dbReference type="ARBA" id="ARBA00012409"/>
    </source>
</evidence>
<keyword evidence="8 19" id="KW-0418">Kinase</keyword>
<evidence type="ECO:0000256" key="7">
    <source>
        <dbReference type="ARBA" id="ARBA00022741"/>
    </source>
</evidence>